<dbReference type="InterPro" id="IPR005064">
    <property type="entry name" value="BUG"/>
</dbReference>
<keyword evidence="3" id="KW-1185">Reference proteome</keyword>
<dbReference type="PANTHER" id="PTHR42928:SF5">
    <property type="entry name" value="BLR1237 PROTEIN"/>
    <property type="match status" value="1"/>
</dbReference>
<name>A0A1W6ZY19_9HYPH</name>
<dbReference type="CDD" id="cd13578">
    <property type="entry name" value="PBP2_Bug27"/>
    <property type="match status" value="1"/>
</dbReference>
<dbReference type="Pfam" id="PF03401">
    <property type="entry name" value="TctC"/>
    <property type="match status" value="1"/>
</dbReference>
<dbReference type="STRING" id="1235591.CAK95_25270"/>
<dbReference type="RefSeq" id="WP_086090433.1">
    <property type="nucleotide sequence ID" value="NZ_CP021112.1"/>
</dbReference>
<dbReference type="Gene3D" id="3.40.190.10">
    <property type="entry name" value="Periplasmic binding protein-like II"/>
    <property type="match status" value="1"/>
</dbReference>
<protein>
    <submittedName>
        <fullName evidence="2">Uncharacterized protein</fullName>
    </submittedName>
</protein>
<dbReference type="Proteomes" id="UP000194137">
    <property type="component" value="Chromosome"/>
</dbReference>
<dbReference type="OrthoDB" id="8443386at2"/>
<dbReference type="PANTHER" id="PTHR42928">
    <property type="entry name" value="TRICARBOXYLATE-BINDING PROTEIN"/>
    <property type="match status" value="1"/>
</dbReference>
<dbReference type="InterPro" id="IPR042100">
    <property type="entry name" value="Bug_dom1"/>
</dbReference>
<organism evidence="2 3">
    <name type="scientific">Pseudorhodoplanes sinuspersici</name>
    <dbReference type="NCBI Taxonomy" id="1235591"/>
    <lineage>
        <taxon>Bacteria</taxon>
        <taxon>Pseudomonadati</taxon>
        <taxon>Pseudomonadota</taxon>
        <taxon>Alphaproteobacteria</taxon>
        <taxon>Hyphomicrobiales</taxon>
        <taxon>Pseudorhodoplanes</taxon>
    </lineage>
</organism>
<sequence length="329" mass="35615">MPSIIGRRAMLMLITAALFYPTITTAQTYPNRPITIVVPLAAGSGLDALVRIYAEKLQSNLGQPVVVENRPGAALMLAASTVAKAPPDGYTLLVSTSSAMAINPVLYKKVNYDHVKDFVPISFYVKSPMILVINPDLPAKTVPELIKLVKDSKTPLTYSSPGAGVAQHLSMEYMKKRFGLEITHVPYKNTPQSIADIVAGHVNLGFAEAGASLPLIREGKLRPLAVSATTRIPSLPDVPPFAEAANAPDFEAVSWHMLFAPAATPRPIVERLHAEMKKIMLDPEMIKLTEKIGLLPVDTPSIDGIQTYLTSERDKWGSLVKQLGLEGTM</sequence>
<evidence type="ECO:0000313" key="2">
    <source>
        <dbReference type="EMBL" id="ARQ02041.1"/>
    </source>
</evidence>
<dbReference type="Gene3D" id="3.40.190.150">
    <property type="entry name" value="Bordetella uptake gene, domain 1"/>
    <property type="match status" value="1"/>
</dbReference>
<proteinExistence type="inferred from homology"/>
<evidence type="ECO:0000313" key="3">
    <source>
        <dbReference type="Proteomes" id="UP000194137"/>
    </source>
</evidence>
<evidence type="ECO:0000256" key="1">
    <source>
        <dbReference type="ARBA" id="ARBA00006987"/>
    </source>
</evidence>
<dbReference type="SUPFAM" id="SSF53850">
    <property type="entry name" value="Periplasmic binding protein-like II"/>
    <property type="match status" value="1"/>
</dbReference>
<accession>A0A1W6ZY19</accession>
<comment type="similarity">
    <text evidence="1">Belongs to the UPF0065 (bug) family.</text>
</comment>
<dbReference type="AlphaFoldDB" id="A0A1W6ZY19"/>
<gene>
    <name evidence="2" type="ORF">CAK95_25270</name>
</gene>
<reference evidence="2 3" key="1">
    <citation type="submission" date="2017-05" db="EMBL/GenBank/DDBJ databases">
        <title>Full genome sequence of Pseudorhodoplanes sinuspersici.</title>
        <authorList>
            <person name="Dastgheib S.M.M."/>
            <person name="Shavandi M."/>
            <person name="Tirandaz H."/>
        </authorList>
    </citation>
    <scope>NUCLEOTIDE SEQUENCE [LARGE SCALE GENOMIC DNA]</scope>
    <source>
        <strain evidence="2 3">RIPI110</strain>
    </source>
</reference>
<dbReference type="PIRSF" id="PIRSF017082">
    <property type="entry name" value="YflP"/>
    <property type="match status" value="1"/>
</dbReference>
<dbReference type="EMBL" id="CP021112">
    <property type="protein sequence ID" value="ARQ02041.1"/>
    <property type="molecule type" value="Genomic_DNA"/>
</dbReference>
<dbReference type="KEGG" id="psin:CAK95_25270"/>